<protein>
    <recommendedName>
        <fullName evidence="4">DUF4230 domain-containing protein</fullName>
    </recommendedName>
</protein>
<comment type="caution">
    <text evidence="2">The sequence shown here is derived from an EMBL/GenBank/DDBJ whole genome shotgun (WGS) entry which is preliminary data.</text>
</comment>
<dbReference type="Pfam" id="PF14014">
    <property type="entry name" value="DUF4230"/>
    <property type="match status" value="1"/>
</dbReference>
<gene>
    <name evidence="2" type="ORF">HMPREF0654_10155</name>
</gene>
<dbReference type="AlphaFoldDB" id="A0A096AK81"/>
<dbReference type="RefSeq" id="WP_197050979.1">
    <property type="nucleotide sequence ID" value="NZ_JRNR01000114.1"/>
</dbReference>
<keyword evidence="1" id="KW-1133">Transmembrane helix</keyword>
<accession>A0A096AK81</accession>
<evidence type="ECO:0000313" key="2">
    <source>
        <dbReference type="EMBL" id="KGF47225.1"/>
    </source>
</evidence>
<evidence type="ECO:0000256" key="1">
    <source>
        <dbReference type="SAM" id="Phobius"/>
    </source>
</evidence>
<dbReference type="InterPro" id="IPR025324">
    <property type="entry name" value="DUF4230"/>
</dbReference>
<sequence>MDKIIDSILRFIRGISKIVWLSILAIALLIGGGIALVGYINKDNSIKMSVNDRIDITPQQIQSIQEIGQWEFLAINDEEIVDTVARRFISDKELVRIYYGTLRFGIDLHKAKPKWLRVEGDSVVVATLPAVELLDRNFIDETRSQSFFEEGNWTPADRERLYNKAYRKMLNRCYTAKNIETAEQNARYQMEKLLKGMGFERVRVEFERFRKPHEAYK</sequence>
<evidence type="ECO:0008006" key="4">
    <source>
        <dbReference type="Google" id="ProtNLM"/>
    </source>
</evidence>
<dbReference type="EMBL" id="JRNR01000114">
    <property type="protein sequence ID" value="KGF47225.1"/>
    <property type="molecule type" value="Genomic_DNA"/>
</dbReference>
<keyword evidence="1" id="KW-0472">Membrane</keyword>
<name>A0A096AK81_9BACT</name>
<evidence type="ECO:0000313" key="3">
    <source>
        <dbReference type="Proteomes" id="UP000029538"/>
    </source>
</evidence>
<feature type="transmembrane region" description="Helical" evidence="1">
    <location>
        <begin position="18"/>
        <end position="40"/>
    </location>
</feature>
<dbReference type="Proteomes" id="UP000029538">
    <property type="component" value="Unassembled WGS sequence"/>
</dbReference>
<proteinExistence type="predicted"/>
<organism evidence="2 3">
    <name type="scientific">Prevotella disiens DNF00882</name>
    <dbReference type="NCBI Taxonomy" id="1401075"/>
    <lineage>
        <taxon>Bacteria</taxon>
        <taxon>Pseudomonadati</taxon>
        <taxon>Bacteroidota</taxon>
        <taxon>Bacteroidia</taxon>
        <taxon>Bacteroidales</taxon>
        <taxon>Prevotellaceae</taxon>
        <taxon>Prevotella</taxon>
    </lineage>
</organism>
<reference evidence="2 3" key="1">
    <citation type="submission" date="2014-07" db="EMBL/GenBank/DDBJ databases">
        <authorList>
            <person name="McCorrison J."/>
            <person name="Sanka R."/>
            <person name="Torralba M."/>
            <person name="Gillis M."/>
            <person name="Haft D.H."/>
            <person name="Methe B."/>
            <person name="Sutton G."/>
            <person name="Nelson K.E."/>
        </authorList>
    </citation>
    <scope>NUCLEOTIDE SEQUENCE [LARGE SCALE GENOMIC DNA]</scope>
    <source>
        <strain evidence="2 3">DNF00882</strain>
    </source>
</reference>
<keyword evidence="1" id="KW-0812">Transmembrane</keyword>